<gene>
    <name evidence="8" type="primary">liaR_2</name>
    <name evidence="8" type="ORF">I598_1412</name>
</gene>
<dbReference type="PANTHER" id="PTHR43214">
    <property type="entry name" value="TWO-COMPONENT RESPONSE REGULATOR"/>
    <property type="match status" value="1"/>
</dbReference>
<evidence type="ECO:0000256" key="2">
    <source>
        <dbReference type="ARBA" id="ARBA00023015"/>
    </source>
</evidence>
<feature type="domain" description="HTH luxR-type" evidence="6">
    <location>
        <begin position="150"/>
        <end position="215"/>
    </location>
</feature>
<feature type="modified residue" description="4-aspartylphosphate" evidence="5">
    <location>
        <position position="54"/>
    </location>
</feature>
<evidence type="ECO:0000259" key="6">
    <source>
        <dbReference type="PROSITE" id="PS50043"/>
    </source>
</evidence>
<dbReference type="KEGG" id="ido:I598_1412"/>
<keyword evidence="9" id="KW-1185">Reference proteome</keyword>
<keyword evidence="3" id="KW-0238">DNA-binding</keyword>
<dbReference type="SUPFAM" id="SSF46894">
    <property type="entry name" value="C-terminal effector domain of the bipartite response regulators"/>
    <property type="match status" value="1"/>
</dbReference>
<reference evidence="8 9" key="1">
    <citation type="submission" date="2016-01" db="EMBL/GenBank/DDBJ databases">
        <title>Complete genome sequence of a soil Actinobacterium, Isoptericola dokdonensis DS-3.</title>
        <authorList>
            <person name="Kwon S.-K."/>
            <person name="Kim J.F."/>
        </authorList>
    </citation>
    <scope>NUCLEOTIDE SEQUENCE [LARGE SCALE GENOMIC DNA]</scope>
    <source>
        <strain evidence="8 9">DS-3</strain>
    </source>
</reference>
<keyword evidence="1 5" id="KW-0597">Phosphoprotein</keyword>
<keyword evidence="2" id="KW-0805">Transcription regulation</keyword>
<dbReference type="SUPFAM" id="SSF52172">
    <property type="entry name" value="CheY-like"/>
    <property type="match status" value="1"/>
</dbReference>
<keyword evidence="4" id="KW-0804">Transcription</keyword>
<dbReference type="Pfam" id="PF00196">
    <property type="entry name" value="GerE"/>
    <property type="match status" value="1"/>
</dbReference>
<organism evidence="8 9">
    <name type="scientific">Isoptericola dokdonensis DS-3</name>
    <dbReference type="NCBI Taxonomy" id="1300344"/>
    <lineage>
        <taxon>Bacteria</taxon>
        <taxon>Bacillati</taxon>
        <taxon>Actinomycetota</taxon>
        <taxon>Actinomycetes</taxon>
        <taxon>Micrococcales</taxon>
        <taxon>Promicromonosporaceae</taxon>
        <taxon>Isoptericola</taxon>
    </lineage>
</organism>
<proteinExistence type="predicted"/>
<dbReference type="InterPro" id="IPR011006">
    <property type="entry name" value="CheY-like_superfamily"/>
</dbReference>
<dbReference type="Gene3D" id="3.40.50.2300">
    <property type="match status" value="1"/>
</dbReference>
<evidence type="ECO:0000259" key="7">
    <source>
        <dbReference type="PROSITE" id="PS50110"/>
    </source>
</evidence>
<dbReference type="Pfam" id="PF00072">
    <property type="entry name" value="Response_reg"/>
    <property type="match status" value="1"/>
</dbReference>
<dbReference type="OrthoDB" id="9808843at2"/>
<dbReference type="GO" id="GO:0000160">
    <property type="term" value="P:phosphorelay signal transduction system"/>
    <property type="evidence" value="ECO:0007669"/>
    <property type="project" value="InterPro"/>
</dbReference>
<dbReference type="InterPro" id="IPR001789">
    <property type="entry name" value="Sig_transdc_resp-reg_receiver"/>
</dbReference>
<dbReference type="Proteomes" id="UP000076794">
    <property type="component" value="Chromosome"/>
</dbReference>
<evidence type="ECO:0000313" key="8">
    <source>
        <dbReference type="EMBL" id="ANC30970.1"/>
    </source>
</evidence>
<dbReference type="GO" id="GO:0003677">
    <property type="term" value="F:DNA binding"/>
    <property type="evidence" value="ECO:0007669"/>
    <property type="project" value="UniProtKB-KW"/>
</dbReference>
<dbReference type="SMART" id="SM00448">
    <property type="entry name" value="REC"/>
    <property type="match status" value="1"/>
</dbReference>
<evidence type="ECO:0000256" key="1">
    <source>
        <dbReference type="ARBA" id="ARBA00022553"/>
    </source>
</evidence>
<dbReference type="InterPro" id="IPR000792">
    <property type="entry name" value="Tscrpt_reg_LuxR_C"/>
</dbReference>
<dbReference type="EMBL" id="CP014209">
    <property type="protein sequence ID" value="ANC30970.1"/>
    <property type="molecule type" value="Genomic_DNA"/>
</dbReference>
<dbReference type="PATRIC" id="fig|1300344.3.peg.1418"/>
<dbReference type="InterPro" id="IPR058245">
    <property type="entry name" value="NreC/VraR/RcsB-like_REC"/>
</dbReference>
<dbReference type="RefSeq" id="WP_083973000.1">
    <property type="nucleotide sequence ID" value="NZ_CP014209.1"/>
</dbReference>
<dbReference type="PROSITE" id="PS50043">
    <property type="entry name" value="HTH_LUXR_2"/>
    <property type="match status" value="1"/>
</dbReference>
<name>A0A161IKR5_9MICO</name>
<protein>
    <submittedName>
        <fullName evidence="8">Transcriptional regulatory protein LiaR</fullName>
    </submittedName>
</protein>
<dbReference type="PANTHER" id="PTHR43214:SF24">
    <property type="entry name" value="TRANSCRIPTIONAL REGULATORY PROTEIN NARL-RELATED"/>
    <property type="match status" value="1"/>
</dbReference>
<dbReference type="STRING" id="1300344.I598_1412"/>
<accession>A0A161IKR5</accession>
<dbReference type="CDD" id="cd17535">
    <property type="entry name" value="REC_NarL-like"/>
    <property type="match status" value="1"/>
</dbReference>
<dbReference type="PROSITE" id="PS50110">
    <property type="entry name" value="RESPONSE_REGULATORY"/>
    <property type="match status" value="1"/>
</dbReference>
<dbReference type="InterPro" id="IPR039420">
    <property type="entry name" value="WalR-like"/>
</dbReference>
<evidence type="ECO:0000313" key="9">
    <source>
        <dbReference type="Proteomes" id="UP000076794"/>
    </source>
</evidence>
<dbReference type="CDD" id="cd06170">
    <property type="entry name" value="LuxR_C_like"/>
    <property type="match status" value="1"/>
</dbReference>
<dbReference type="AlphaFoldDB" id="A0A161IKR5"/>
<dbReference type="PRINTS" id="PR00038">
    <property type="entry name" value="HTHLUXR"/>
</dbReference>
<dbReference type="GO" id="GO:0006355">
    <property type="term" value="P:regulation of DNA-templated transcription"/>
    <property type="evidence" value="ECO:0007669"/>
    <property type="project" value="InterPro"/>
</dbReference>
<dbReference type="InterPro" id="IPR016032">
    <property type="entry name" value="Sig_transdc_resp-reg_C-effctor"/>
</dbReference>
<feature type="domain" description="Response regulatory" evidence="7">
    <location>
        <begin position="3"/>
        <end position="119"/>
    </location>
</feature>
<evidence type="ECO:0000256" key="4">
    <source>
        <dbReference type="ARBA" id="ARBA00023163"/>
    </source>
</evidence>
<evidence type="ECO:0000256" key="5">
    <source>
        <dbReference type="PROSITE-ProRule" id="PRU00169"/>
    </source>
</evidence>
<dbReference type="SMART" id="SM00421">
    <property type="entry name" value="HTH_LUXR"/>
    <property type="match status" value="1"/>
</dbReference>
<sequence length="221" mass="23228">MIRVLLVDDDPLVRQLLSAVLAAAPDVDVVGTATDGDEVADAVAAHRPDVVLMDLQMRRVGGIAATAALQRRPDAPRVVALTSFGSDDAVRAALDAGVVGFVNKTADPEDVVKVLRDVAAGHGGLDPAAQRALIDGRGADRAGTDRQREAQVRLAALTAREREVVEWLPHGLSNPQIAERTYLSASTVKQHLSSAMRTLGVDSREALAVVVDRAGATARPD</sequence>
<evidence type="ECO:0000256" key="3">
    <source>
        <dbReference type="ARBA" id="ARBA00023125"/>
    </source>
</evidence>